<evidence type="ECO:0000313" key="7">
    <source>
        <dbReference type="EMBL" id="ADR33523.1"/>
    </source>
</evidence>
<dbReference type="STRING" id="709032.Sulku_0857"/>
<comment type="subcellular location">
    <subcellularLocation>
        <location evidence="1">Membrane</location>
    </subcellularLocation>
</comment>
<name>E4U205_SULKY</name>
<protein>
    <recommendedName>
        <fullName evidence="6">TMEM205-like domain-containing protein</fullName>
    </recommendedName>
</protein>
<evidence type="ECO:0000313" key="8">
    <source>
        <dbReference type="Proteomes" id="UP000008721"/>
    </source>
</evidence>
<keyword evidence="8" id="KW-1185">Reference proteome</keyword>
<dbReference type="Pfam" id="PF13664">
    <property type="entry name" value="DUF4149"/>
    <property type="match status" value="1"/>
</dbReference>
<accession>E4U205</accession>
<keyword evidence="4 5" id="KW-0472">Membrane</keyword>
<dbReference type="eggNOG" id="ENOG50348MQ">
    <property type="taxonomic scope" value="Bacteria"/>
</dbReference>
<dbReference type="RefSeq" id="WP_013459720.1">
    <property type="nucleotide sequence ID" value="NC_014762.1"/>
</dbReference>
<dbReference type="HOGENOM" id="CLU_137440_0_0_7"/>
<evidence type="ECO:0000256" key="3">
    <source>
        <dbReference type="ARBA" id="ARBA00022989"/>
    </source>
</evidence>
<feature type="transmembrane region" description="Helical" evidence="5">
    <location>
        <begin position="89"/>
        <end position="108"/>
    </location>
</feature>
<keyword evidence="3 5" id="KW-1133">Transmembrane helix</keyword>
<feature type="domain" description="TMEM205-like" evidence="6">
    <location>
        <begin position="14"/>
        <end position="120"/>
    </location>
</feature>
<feature type="transmembrane region" description="Helical" evidence="5">
    <location>
        <begin position="12"/>
        <end position="35"/>
    </location>
</feature>
<feature type="transmembrane region" description="Helical" evidence="5">
    <location>
        <begin position="136"/>
        <end position="154"/>
    </location>
</feature>
<keyword evidence="2 5" id="KW-0812">Transmembrane</keyword>
<evidence type="ECO:0000256" key="2">
    <source>
        <dbReference type="ARBA" id="ARBA00022692"/>
    </source>
</evidence>
<dbReference type="GO" id="GO:0016020">
    <property type="term" value="C:membrane"/>
    <property type="evidence" value="ECO:0007669"/>
    <property type="project" value="UniProtKB-SubCell"/>
</dbReference>
<evidence type="ECO:0000256" key="4">
    <source>
        <dbReference type="ARBA" id="ARBA00023136"/>
    </source>
</evidence>
<evidence type="ECO:0000256" key="5">
    <source>
        <dbReference type="SAM" id="Phobius"/>
    </source>
</evidence>
<organism evidence="7 8">
    <name type="scientific">Sulfuricurvum kujiense (strain ATCC BAA-921 / DSM 16994 / JCM 11577 / YK-1)</name>
    <dbReference type="NCBI Taxonomy" id="709032"/>
    <lineage>
        <taxon>Bacteria</taxon>
        <taxon>Pseudomonadati</taxon>
        <taxon>Campylobacterota</taxon>
        <taxon>Epsilonproteobacteria</taxon>
        <taxon>Campylobacterales</taxon>
        <taxon>Sulfurimonadaceae</taxon>
        <taxon>Sulfuricurvum</taxon>
    </lineage>
</organism>
<gene>
    <name evidence="7" type="ordered locus">Sulku_0857</name>
</gene>
<dbReference type="InterPro" id="IPR025423">
    <property type="entry name" value="TMEM205-like"/>
</dbReference>
<proteinExistence type="predicted"/>
<feature type="transmembrane region" description="Helical" evidence="5">
    <location>
        <begin position="58"/>
        <end position="77"/>
    </location>
</feature>
<dbReference type="Proteomes" id="UP000008721">
    <property type="component" value="Chromosome"/>
</dbReference>
<evidence type="ECO:0000256" key="1">
    <source>
        <dbReference type="ARBA" id="ARBA00004370"/>
    </source>
</evidence>
<dbReference type="KEGG" id="sku:Sulku_0857"/>
<dbReference type="EMBL" id="CP002355">
    <property type="protein sequence ID" value="ADR33523.1"/>
    <property type="molecule type" value="Genomic_DNA"/>
</dbReference>
<dbReference type="OrthoDB" id="5362812at2"/>
<reference evidence="7 8" key="1">
    <citation type="journal article" date="2012" name="Stand. Genomic Sci.">
        <title>Complete genome sequence of the sulfur compounds oxidizing chemolithoautotroph Sulfuricurvum kujiense type strain (YK-1(T)).</title>
        <authorList>
            <person name="Han C."/>
            <person name="Kotsyurbenko O."/>
            <person name="Chertkov O."/>
            <person name="Held B."/>
            <person name="Lapidus A."/>
            <person name="Nolan M."/>
            <person name="Lucas S."/>
            <person name="Hammon N."/>
            <person name="Deshpande S."/>
            <person name="Cheng J.F."/>
            <person name="Tapia R."/>
            <person name="Goodwin L.A."/>
            <person name="Pitluck S."/>
            <person name="Liolios K."/>
            <person name="Pagani I."/>
            <person name="Ivanova N."/>
            <person name="Mavromatis K."/>
            <person name="Mikhailova N."/>
            <person name="Pati A."/>
            <person name="Chen A."/>
            <person name="Palaniappan K."/>
            <person name="Land M."/>
            <person name="Hauser L."/>
            <person name="Chang Y.J."/>
            <person name="Jeffries C.D."/>
            <person name="Brambilla E.M."/>
            <person name="Rohde M."/>
            <person name="Spring S."/>
            <person name="Sikorski J."/>
            <person name="Goker M."/>
            <person name="Woyke T."/>
            <person name="Bristow J."/>
            <person name="Eisen J.A."/>
            <person name="Markowitz V."/>
            <person name="Hugenholtz P."/>
            <person name="Kyrpides N.C."/>
            <person name="Klenk H.P."/>
            <person name="Detter J.C."/>
        </authorList>
    </citation>
    <scope>NUCLEOTIDE SEQUENCE [LARGE SCALE GENOMIC DNA]</scope>
    <source>
        <strain evidence="8">ATCC BAA-921 / DSM 16994 / JCM 11577 / YK-1</strain>
    </source>
</reference>
<dbReference type="AlphaFoldDB" id="E4U205"/>
<sequence>MNNKKALIDIAYLLLIAMTAGAVLVLGAFVAAVVFHSELYLTLPLLSRYEEGKIMGEIFHRFTYWAYFMTVIIALYEVSRYKVMQIDKISMLSAMGSIGTLLLFSAVYTPKILEYQARGEAAIDESFEALHKASEIDFKILLVMLVILFVRRAYLMAVKR</sequence>
<evidence type="ECO:0000259" key="6">
    <source>
        <dbReference type="Pfam" id="PF13664"/>
    </source>
</evidence>